<accession>A0ABT2GC98</accession>
<feature type="transmembrane region" description="Helical" evidence="1">
    <location>
        <begin position="20"/>
        <end position="41"/>
    </location>
</feature>
<reference evidence="2" key="1">
    <citation type="submission" date="2022-08" db="EMBL/GenBank/DDBJ databases">
        <authorList>
            <person name="Deng Y."/>
            <person name="Han X.-F."/>
            <person name="Zhang Y.-Q."/>
        </authorList>
    </citation>
    <scope>NUCLEOTIDE SEQUENCE</scope>
    <source>
        <strain evidence="2">CPCC 205716</strain>
    </source>
</reference>
<keyword evidence="1" id="KW-0472">Membrane</keyword>
<name>A0ABT2GC98_9MICO</name>
<feature type="transmembrane region" description="Helical" evidence="1">
    <location>
        <begin position="47"/>
        <end position="68"/>
    </location>
</feature>
<evidence type="ECO:0000256" key="1">
    <source>
        <dbReference type="SAM" id="Phobius"/>
    </source>
</evidence>
<dbReference type="RefSeq" id="WP_259485346.1">
    <property type="nucleotide sequence ID" value="NZ_JANTEZ010000002.1"/>
</dbReference>
<gene>
    <name evidence="2" type="ORF">NVV95_04470</name>
</gene>
<evidence type="ECO:0000313" key="2">
    <source>
        <dbReference type="EMBL" id="MCS5713802.1"/>
    </source>
</evidence>
<keyword evidence="3" id="KW-1185">Reference proteome</keyword>
<protein>
    <recommendedName>
        <fullName evidence="4">PH domain-containing protein</fullName>
    </recommendedName>
</protein>
<feature type="transmembrane region" description="Helical" evidence="1">
    <location>
        <begin position="176"/>
        <end position="199"/>
    </location>
</feature>
<dbReference type="EMBL" id="JANTEZ010000002">
    <property type="protein sequence ID" value="MCS5713802.1"/>
    <property type="molecule type" value="Genomic_DNA"/>
</dbReference>
<sequence>MSVQTGVATRVLRPRAQILAQARIVVAALTLPIFTAMLWYAIPRGSWPRVVIAFGFVLLLYAAAVLLLRSVSIRVEHDAVVERGFIARSRVPLKRVASAIVLDVYRGPSSETTRQLFLVDTAGELLLRMRGEFWAGDDIEAVATAVDVPVQRRLDPVTASAVRREMPELLYWFERWPWVGALAAAGGIAALALLLIGLMSPTLLLP</sequence>
<keyword evidence="1" id="KW-0812">Transmembrane</keyword>
<keyword evidence="1" id="KW-1133">Transmembrane helix</keyword>
<organism evidence="2 3">
    <name type="scientific">Herbiconiux gentiana</name>
    <dbReference type="NCBI Taxonomy" id="2970912"/>
    <lineage>
        <taxon>Bacteria</taxon>
        <taxon>Bacillati</taxon>
        <taxon>Actinomycetota</taxon>
        <taxon>Actinomycetes</taxon>
        <taxon>Micrococcales</taxon>
        <taxon>Microbacteriaceae</taxon>
        <taxon>Herbiconiux</taxon>
    </lineage>
</organism>
<evidence type="ECO:0008006" key="4">
    <source>
        <dbReference type="Google" id="ProtNLM"/>
    </source>
</evidence>
<comment type="caution">
    <text evidence="2">The sequence shown here is derived from an EMBL/GenBank/DDBJ whole genome shotgun (WGS) entry which is preliminary data.</text>
</comment>
<evidence type="ECO:0000313" key="3">
    <source>
        <dbReference type="Proteomes" id="UP001165580"/>
    </source>
</evidence>
<proteinExistence type="predicted"/>
<dbReference type="Proteomes" id="UP001165580">
    <property type="component" value="Unassembled WGS sequence"/>
</dbReference>